<dbReference type="AlphaFoldDB" id="A0AAE9A8Q7"/>
<evidence type="ECO:0000256" key="3">
    <source>
        <dbReference type="SAM" id="SignalP"/>
    </source>
</evidence>
<dbReference type="PANTHER" id="PTHR21662">
    <property type="entry name" value="RECEPTOR PROTEIN-TYROSINE KINASE"/>
    <property type="match status" value="1"/>
</dbReference>
<sequence length="259" mass="29669">MILLKLLKQAISIYIVLVSLFFSFSTGNTNTCEGDNVKDLKTDCTIITKKPLIIDKQVTERKLESKLKHIEKIEAGLVIAGTSISNISFPSIKEIRNNAGPAIYFDGNSHLGHFHTPNLEQLSGKPNALHFRNDQFIKSVLNGKDEKSFMDFQFMRNKSNYTSCDDNFYTVKDSDDVTDSERGFFDKLFVTIVLLVLLALIISCLILFCFCVSKQRKLRLRMRWFKRKQMKKEESSEETKSNSSKPLNKIGKRSEAEIY</sequence>
<feature type="transmembrane region" description="Helical" evidence="2">
    <location>
        <begin position="188"/>
        <end position="213"/>
    </location>
</feature>
<accession>A0AAE9A8Q7</accession>
<keyword evidence="2" id="KW-0472">Membrane</keyword>
<name>A0AAE9A8Q7_CAEBR</name>
<dbReference type="InterPro" id="IPR053079">
    <property type="entry name" value="SPS2_domain"/>
</dbReference>
<protein>
    <recommendedName>
        <fullName evidence="6">Receptor L-domain domain-containing protein</fullName>
    </recommendedName>
</protein>
<evidence type="ECO:0000313" key="4">
    <source>
        <dbReference type="EMBL" id="ULT90889.1"/>
    </source>
</evidence>
<feature type="compositionally biased region" description="Basic and acidic residues" evidence="1">
    <location>
        <begin position="231"/>
        <end position="240"/>
    </location>
</feature>
<feature type="chain" id="PRO_5042260406" description="Receptor L-domain domain-containing protein" evidence="3">
    <location>
        <begin position="28"/>
        <end position="259"/>
    </location>
</feature>
<evidence type="ECO:0000256" key="1">
    <source>
        <dbReference type="SAM" id="MobiDB-lite"/>
    </source>
</evidence>
<dbReference type="Proteomes" id="UP000827892">
    <property type="component" value="Chromosome V"/>
</dbReference>
<evidence type="ECO:0008006" key="6">
    <source>
        <dbReference type="Google" id="ProtNLM"/>
    </source>
</evidence>
<feature type="region of interest" description="Disordered" evidence="1">
    <location>
        <begin position="229"/>
        <end position="259"/>
    </location>
</feature>
<gene>
    <name evidence="4" type="ORF">L3Y34_008884</name>
</gene>
<dbReference type="PANTHER" id="PTHR21662:SF62">
    <property type="entry name" value="RECEP_L_DOMAIN DOMAIN-CONTAINING PROTEIN"/>
    <property type="match status" value="1"/>
</dbReference>
<feature type="signal peptide" evidence="3">
    <location>
        <begin position="1"/>
        <end position="27"/>
    </location>
</feature>
<dbReference type="Gene3D" id="3.80.20.20">
    <property type="entry name" value="Receptor L-domain"/>
    <property type="match status" value="1"/>
</dbReference>
<dbReference type="EMBL" id="CP090895">
    <property type="protein sequence ID" value="ULT90889.1"/>
    <property type="molecule type" value="Genomic_DNA"/>
</dbReference>
<evidence type="ECO:0000256" key="2">
    <source>
        <dbReference type="SAM" id="Phobius"/>
    </source>
</evidence>
<keyword evidence="3" id="KW-0732">Signal</keyword>
<organism evidence="4 5">
    <name type="scientific">Caenorhabditis briggsae</name>
    <dbReference type="NCBI Taxonomy" id="6238"/>
    <lineage>
        <taxon>Eukaryota</taxon>
        <taxon>Metazoa</taxon>
        <taxon>Ecdysozoa</taxon>
        <taxon>Nematoda</taxon>
        <taxon>Chromadorea</taxon>
        <taxon>Rhabditida</taxon>
        <taxon>Rhabditina</taxon>
        <taxon>Rhabditomorpha</taxon>
        <taxon>Rhabditoidea</taxon>
        <taxon>Rhabditidae</taxon>
        <taxon>Peloderinae</taxon>
        <taxon>Caenorhabditis</taxon>
    </lineage>
</organism>
<dbReference type="InterPro" id="IPR036941">
    <property type="entry name" value="Rcpt_L-dom_sf"/>
</dbReference>
<proteinExistence type="predicted"/>
<dbReference type="SUPFAM" id="SSF52058">
    <property type="entry name" value="L domain-like"/>
    <property type="match status" value="1"/>
</dbReference>
<keyword evidence="2" id="KW-1133">Transmembrane helix</keyword>
<reference evidence="4 5" key="1">
    <citation type="submission" date="2022-02" db="EMBL/GenBank/DDBJ databases">
        <title>Chromosome-level reference genomes for two strains of Caenorhabditis briggsae: an improved platform for comparative genomics.</title>
        <authorList>
            <person name="Stevens L."/>
            <person name="Andersen E.C."/>
        </authorList>
    </citation>
    <scope>NUCLEOTIDE SEQUENCE [LARGE SCALE GENOMIC DNA]</scope>
    <source>
        <strain evidence="4">QX1410_ONT</strain>
        <tissue evidence="4">Whole-organism</tissue>
    </source>
</reference>
<evidence type="ECO:0000313" key="5">
    <source>
        <dbReference type="Proteomes" id="UP000827892"/>
    </source>
</evidence>
<keyword evidence="2" id="KW-0812">Transmembrane</keyword>